<dbReference type="RefSeq" id="WP_092447185.1">
    <property type="nucleotide sequence ID" value="NZ_LT629774.1"/>
</dbReference>
<dbReference type="PROSITE" id="PS50943">
    <property type="entry name" value="HTH_CROC1"/>
    <property type="match status" value="1"/>
</dbReference>
<dbReference type="SMART" id="SM00530">
    <property type="entry name" value="HTH_XRE"/>
    <property type="match status" value="1"/>
</dbReference>
<dbReference type="STRING" id="1249933.SAMN04489797_2701"/>
<dbReference type="InterPro" id="IPR001387">
    <property type="entry name" value="Cro/C1-type_HTH"/>
</dbReference>
<dbReference type="GO" id="GO:0003677">
    <property type="term" value="F:DNA binding"/>
    <property type="evidence" value="ECO:0007669"/>
    <property type="project" value="InterPro"/>
</dbReference>
<feature type="domain" description="HTH cro/C1-type" evidence="1">
    <location>
        <begin position="32"/>
        <end position="89"/>
    </location>
</feature>
<evidence type="ECO:0000313" key="2">
    <source>
        <dbReference type="EMBL" id="SDS89876.1"/>
    </source>
</evidence>
<dbReference type="InterPro" id="IPR013435">
    <property type="entry name" value="Mobile_mystery_prot_A"/>
</dbReference>
<dbReference type="Pfam" id="PF01381">
    <property type="entry name" value="HTH_3"/>
    <property type="match status" value="1"/>
</dbReference>
<sequence>MNKKRLQLEQLDRKLRGFNTAAQVTPPPTGWLKAVRVSLGMSLQQLADKLSITKQSVQEIETREKEGNITLKTLKDTANALDMQLVYGFVPKDGTLDDLIERKAKELAIRIVSRTSNTMKLEDQENSKQRIKKAIEERTTIIKNEMPKMLWD</sequence>
<dbReference type="NCBIfam" id="TIGR02612">
    <property type="entry name" value="mob_myst_A"/>
    <property type="match status" value="1"/>
</dbReference>
<keyword evidence="3" id="KW-1185">Reference proteome</keyword>
<dbReference type="Proteomes" id="UP000198963">
    <property type="component" value="Chromosome I"/>
</dbReference>
<reference evidence="2 3" key="1">
    <citation type="submission" date="2016-10" db="EMBL/GenBank/DDBJ databases">
        <authorList>
            <person name="Varghese N."/>
            <person name="Submissions S."/>
        </authorList>
    </citation>
    <scope>NUCLEOTIDE SEQUENCE [LARGE SCALE GENOMIC DNA]</scope>
    <source>
        <strain evidence="2 3">RHA_55</strain>
    </source>
</reference>
<name>A0A1H1W061_9FLAO</name>
<evidence type="ECO:0000313" key="3">
    <source>
        <dbReference type="Proteomes" id="UP000198963"/>
    </source>
</evidence>
<dbReference type="SUPFAM" id="SSF47413">
    <property type="entry name" value="lambda repressor-like DNA-binding domains"/>
    <property type="match status" value="1"/>
</dbReference>
<dbReference type="AlphaFoldDB" id="A0A1H1W061"/>
<dbReference type="InterPro" id="IPR010982">
    <property type="entry name" value="Lambda_DNA-bd_dom_sf"/>
</dbReference>
<dbReference type="EMBL" id="LT629774">
    <property type="protein sequence ID" value="SDS89876.1"/>
    <property type="molecule type" value="Genomic_DNA"/>
</dbReference>
<proteinExistence type="predicted"/>
<dbReference type="Gene3D" id="1.10.260.40">
    <property type="entry name" value="lambda repressor-like DNA-binding domains"/>
    <property type="match status" value="1"/>
</dbReference>
<accession>A0A1H1W061</accession>
<organism evidence="2 3">
    <name type="scientific">Winogradskyella sediminis</name>
    <dbReference type="NCBI Taxonomy" id="1382466"/>
    <lineage>
        <taxon>Bacteria</taxon>
        <taxon>Pseudomonadati</taxon>
        <taxon>Bacteroidota</taxon>
        <taxon>Flavobacteriia</taxon>
        <taxon>Flavobacteriales</taxon>
        <taxon>Flavobacteriaceae</taxon>
        <taxon>Winogradskyella</taxon>
    </lineage>
</organism>
<dbReference type="CDD" id="cd00093">
    <property type="entry name" value="HTH_XRE"/>
    <property type="match status" value="1"/>
</dbReference>
<evidence type="ECO:0000259" key="1">
    <source>
        <dbReference type="PROSITE" id="PS50943"/>
    </source>
</evidence>
<protein>
    <submittedName>
        <fullName evidence="2">Mobile mystery protein A</fullName>
    </submittedName>
</protein>
<gene>
    <name evidence="2" type="ORF">SAMN04489797_2701</name>
</gene>